<keyword evidence="4" id="KW-0119">Carbohydrate metabolism</keyword>
<evidence type="ECO:0000256" key="5">
    <source>
        <dbReference type="ARBA" id="ARBA00023295"/>
    </source>
</evidence>
<evidence type="ECO:0000256" key="9">
    <source>
        <dbReference type="SAM" id="SignalP"/>
    </source>
</evidence>
<dbReference type="Pfam" id="PF00704">
    <property type="entry name" value="Glyco_hydro_18"/>
    <property type="match status" value="1"/>
</dbReference>
<feature type="domain" description="GH18" evidence="10">
    <location>
        <begin position="29"/>
        <end position="412"/>
    </location>
</feature>
<name>A0A077X2C9_9FUNG</name>
<reference evidence="11" key="1">
    <citation type="journal article" date="2014" name="Genome Announc.">
        <title>De novo whole-genome sequence and genome annotation of Lichtheimia ramosa.</title>
        <authorList>
            <person name="Linde J."/>
            <person name="Schwartze V."/>
            <person name="Binder U."/>
            <person name="Lass-Florl C."/>
            <person name="Voigt K."/>
            <person name="Horn F."/>
        </authorList>
    </citation>
    <scope>NUCLEOTIDE SEQUENCE</scope>
    <source>
        <strain evidence="11">JMRC FSU:6197</strain>
    </source>
</reference>
<dbReference type="InterPro" id="IPR001579">
    <property type="entry name" value="Glyco_hydro_18_chit_AS"/>
</dbReference>
<dbReference type="PROSITE" id="PS51910">
    <property type="entry name" value="GH18_2"/>
    <property type="match status" value="1"/>
</dbReference>
<accession>A0A077X2C9</accession>
<dbReference type="GO" id="GO:0008843">
    <property type="term" value="F:endochitinase activity"/>
    <property type="evidence" value="ECO:0007669"/>
    <property type="project" value="UniProtKB-EC"/>
</dbReference>
<evidence type="ECO:0000259" key="10">
    <source>
        <dbReference type="PROSITE" id="PS51910"/>
    </source>
</evidence>
<evidence type="ECO:0000256" key="6">
    <source>
        <dbReference type="ARBA" id="ARBA00023326"/>
    </source>
</evidence>
<dbReference type="PROSITE" id="PS01095">
    <property type="entry name" value="GH18_1"/>
    <property type="match status" value="1"/>
</dbReference>
<feature type="chain" id="PRO_5001726934" description="GH18 domain-containing protein" evidence="9">
    <location>
        <begin position="23"/>
        <end position="422"/>
    </location>
</feature>
<dbReference type="PANTHER" id="PTHR11177">
    <property type="entry name" value="CHITINASE"/>
    <property type="match status" value="1"/>
</dbReference>
<dbReference type="GO" id="GO:0008061">
    <property type="term" value="F:chitin binding"/>
    <property type="evidence" value="ECO:0007669"/>
    <property type="project" value="InterPro"/>
</dbReference>
<dbReference type="Gene3D" id="3.10.50.10">
    <property type="match status" value="1"/>
</dbReference>
<keyword evidence="2 7" id="KW-0378">Hydrolase</keyword>
<keyword evidence="9" id="KW-0732">Signal</keyword>
<dbReference type="SMART" id="SM00636">
    <property type="entry name" value="Glyco_18"/>
    <property type="match status" value="1"/>
</dbReference>
<evidence type="ECO:0000256" key="2">
    <source>
        <dbReference type="ARBA" id="ARBA00022801"/>
    </source>
</evidence>
<dbReference type="GO" id="GO:0006032">
    <property type="term" value="P:chitin catabolic process"/>
    <property type="evidence" value="ECO:0007669"/>
    <property type="project" value="UniProtKB-KW"/>
</dbReference>
<keyword evidence="6" id="KW-0624">Polysaccharide degradation</keyword>
<proteinExistence type="inferred from homology"/>
<keyword evidence="3" id="KW-0146">Chitin degradation</keyword>
<dbReference type="InterPro" id="IPR017853">
    <property type="entry name" value="GH"/>
</dbReference>
<dbReference type="AlphaFoldDB" id="A0A077X2C9"/>
<dbReference type="GO" id="GO:0000272">
    <property type="term" value="P:polysaccharide catabolic process"/>
    <property type="evidence" value="ECO:0007669"/>
    <property type="project" value="UniProtKB-KW"/>
</dbReference>
<dbReference type="Gene3D" id="3.20.20.80">
    <property type="entry name" value="Glycosidases"/>
    <property type="match status" value="1"/>
</dbReference>
<dbReference type="GO" id="GO:0005576">
    <property type="term" value="C:extracellular region"/>
    <property type="evidence" value="ECO:0007669"/>
    <property type="project" value="TreeGrafter"/>
</dbReference>
<evidence type="ECO:0000256" key="4">
    <source>
        <dbReference type="ARBA" id="ARBA00023277"/>
    </source>
</evidence>
<evidence type="ECO:0000256" key="7">
    <source>
        <dbReference type="RuleBase" id="RU000489"/>
    </source>
</evidence>
<evidence type="ECO:0000313" key="11">
    <source>
        <dbReference type="EMBL" id="CDS13735.1"/>
    </source>
</evidence>
<dbReference type="InterPro" id="IPR001223">
    <property type="entry name" value="Glyco_hydro18_cat"/>
</dbReference>
<evidence type="ECO:0000256" key="1">
    <source>
        <dbReference type="ARBA" id="ARBA00000822"/>
    </source>
</evidence>
<dbReference type="InterPro" id="IPR050314">
    <property type="entry name" value="Glycosyl_Hydrlase_18"/>
</dbReference>
<dbReference type="SUPFAM" id="SSF54556">
    <property type="entry name" value="Chitinase insertion domain"/>
    <property type="match status" value="1"/>
</dbReference>
<dbReference type="InterPro" id="IPR011583">
    <property type="entry name" value="Chitinase_II/V-like_cat"/>
</dbReference>
<dbReference type="EMBL" id="LK023385">
    <property type="protein sequence ID" value="CDS13735.1"/>
    <property type="molecule type" value="Genomic_DNA"/>
</dbReference>
<dbReference type="PANTHER" id="PTHR11177:SF392">
    <property type="entry name" value="HAP41P"/>
    <property type="match status" value="1"/>
</dbReference>
<organism evidence="11">
    <name type="scientific">Lichtheimia ramosa</name>
    <dbReference type="NCBI Taxonomy" id="688394"/>
    <lineage>
        <taxon>Eukaryota</taxon>
        <taxon>Fungi</taxon>
        <taxon>Fungi incertae sedis</taxon>
        <taxon>Mucoromycota</taxon>
        <taxon>Mucoromycotina</taxon>
        <taxon>Mucoromycetes</taxon>
        <taxon>Mucorales</taxon>
        <taxon>Lichtheimiaceae</taxon>
        <taxon>Lichtheimia</taxon>
    </lineage>
</organism>
<gene>
    <name evidence="11" type="ORF">LRAMOSA05909</name>
</gene>
<sequence>MRLFLSHLLFLALGITNSVVNAASSSSGKTLTGYFPNWLYARWPVSNIDFTKYTHINYAFAIMAKGSTPEWTDAQQVETQLPELVKAAHAKNAKVLISVGGWSGCLTFSSMVGDASKRKDFIKWSTDQIDKYDIDGIDIDWEYPGRQGAGCNEVDKENDAKNLLTLLQELRSAMDKKYKKDNKELTAAVHVRTFDTPSGKMEDVSAFGKVLDRINIMAYDINGAFNSTSGPNAPFNFEPGLGCDDSYVSSIETWIKAGVPASKISPGLAFYGRSTTSTVDMSKTNQYQPQVQGKPPKGDKLDAYWQDPNCPKDPGGMSGIWRYGNLRSEGVLTAPDKAAAPWIRKWDKVTQTPWLFNPKDKTFISYDDPKSISIKVDHALCKDLGGVMVFSVDEDSSNNELLNEAYKIRTGSSSSSKSCQSN</sequence>
<protein>
    <recommendedName>
        <fullName evidence="10">GH18 domain-containing protein</fullName>
    </recommendedName>
</protein>
<dbReference type="SUPFAM" id="SSF51445">
    <property type="entry name" value="(Trans)glycosidases"/>
    <property type="match status" value="1"/>
</dbReference>
<comment type="similarity">
    <text evidence="8">Belongs to the glycosyl hydrolase 18 family.</text>
</comment>
<feature type="signal peptide" evidence="9">
    <location>
        <begin position="1"/>
        <end position="22"/>
    </location>
</feature>
<comment type="catalytic activity">
    <reaction evidence="1">
        <text>Random endo-hydrolysis of N-acetyl-beta-D-glucosaminide (1-&gt;4)-beta-linkages in chitin and chitodextrins.</text>
        <dbReference type="EC" id="3.2.1.14"/>
    </reaction>
</comment>
<evidence type="ECO:0000256" key="8">
    <source>
        <dbReference type="RuleBase" id="RU004453"/>
    </source>
</evidence>
<dbReference type="InterPro" id="IPR029070">
    <property type="entry name" value="Chitinase_insertion_sf"/>
</dbReference>
<evidence type="ECO:0000256" key="3">
    <source>
        <dbReference type="ARBA" id="ARBA00023024"/>
    </source>
</evidence>
<dbReference type="OrthoDB" id="76388at2759"/>
<keyword evidence="5 7" id="KW-0326">Glycosidase</keyword>